<reference evidence="1 2" key="1">
    <citation type="submission" date="2015-03" db="EMBL/GenBank/DDBJ databases">
        <authorList>
            <consortium name="Pathogen Informatics"/>
            <person name="Murphy D."/>
        </authorList>
    </citation>
    <scope>NUCLEOTIDE SEQUENCE [LARGE SCALE GENOMIC DNA]</scope>
    <source>
        <strain evidence="1 2">3400/83</strain>
    </source>
</reference>
<evidence type="ECO:0000313" key="1">
    <source>
        <dbReference type="EMBL" id="CFR03678.1"/>
    </source>
</evidence>
<protein>
    <submittedName>
        <fullName evidence="1">Uncharacterized protein</fullName>
    </submittedName>
</protein>
<comment type="caution">
    <text evidence="1">The sequence shown here is derived from an EMBL/GenBank/DDBJ whole genome shotgun (WGS) entry which is preliminary data.</text>
</comment>
<sequence length="39" mass="4727">MIKRRYAAQAFYQVTVYQIMINQAMVYLIDIGQNRWSLE</sequence>
<evidence type="ECO:0000313" key="2">
    <source>
        <dbReference type="Proteomes" id="UP000046784"/>
    </source>
</evidence>
<name>A0AAI8ZRP7_YERFR</name>
<organism evidence="1 2">
    <name type="scientific">Yersinia frederiksenii</name>
    <dbReference type="NCBI Taxonomy" id="29484"/>
    <lineage>
        <taxon>Bacteria</taxon>
        <taxon>Pseudomonadati</taxon>
        <taxon>Pseudomonadota</taxon>
        <taxon>Gammaproteobacteria</taxon>
        <taxon>Enterobacterales</taxon>
        <taxon>Yersiniaceae</taxon>
        <taxon>Yersinia</taxon>
    </lineage>
</organism>
<dbReference type="EMBL" id="CGCB01000015">
    <property type="protein sequence ID" value="CFR03678.1"/>
    <property type="molecule type" value="Genomic_DNA"/>
</dbReference>
<gene>
    <name evidence="1" type="ORF">ERS008524_02519</name>
</gene>
<proteinExistence type="predicted"/>
<dbReference type="Proteomes" id="UP000046784">
    <property type="component" value="Unassembled WGS sequence"/>
</dbReference>
<dbReference type="AlphaFoldDB" id="A0AAI8ZRP7"/>
<accession>A0AAI8ZRP7</accession>